<keyword evidence="2" id="KW-1185">Reference proteome</keyword>
<dbReference type="EMBL" id="JAIRAU010000044">
    <property type="protein sequence ID" value="MBZ5713775.1"/>
    <property type="molecule type" value="Genomic_DNA"/>
</dbReference>
<comment type="caution">
    <text evidence="1">The sequence shown here is derived from an EMBL/GenBank/DDBJ whole genome shotgun (WGS) entry which is preliminary data.</text>
</comment>
<dbReference type="Proteomes" id="UP001139031">
    <property type="component" value="Unassembled WGS sequence"/>
</dbReference>
<proteinExistence type="predicted"/>
<accession>A0ABS7TZR8</accession>
<evidence type="ECO:0000313" key="2">
    <source>
        <dbReference type="Proteomes" id="UP001139031"/>
    </source>
</evidence>
<organism evidence="1 2">
    <name type="scientific">Nannocystis pusilla</name>
    <dbReference type="NCBI Taxonomy" id="889268"/>
    <lineage>
        <taxon>Bacteria</taxon>
        <taxon>Pseudomonadati</taxon>
        <taxon>Myxococcota</taxon>
        <taxon>Polyangia</taxon>
        <taxon>Nannocystales</taxon>
        <taxon>Nannocystaceae</taxon>
        <taxon>Nannocystis</taxon>
    </lineage>
</organism>
<evidence type="ECO:0000313" key="1">
    <source>
        <dbReference type="EMBL" id="MBZ5713775.1"/>
    </source>
</evidence>
<name>A0ABS7TZR8_9BACT</name>
<protein>
    <submittedName>
        <fullName evidence="1">Uncharacterized protein</fullName>
    </submittedName>
</protein>
<reference evidence="1" key="1">
    <citation type="submission" date="2021-08" db="EMBL/GenBank/DDBJ databases">
        <authorList>
            <person name="Stevens D.C."/>
        </authorList>
    </citation>
    <scope>NUCLEOTIDE SEQUENCE</scope>
    <source>
        <strain evidence="1">DSM 53165</strain>
    </source>
</reference>
<sequence>MAVFDDALATLPPPLRALVEAQLVAWGTHPEWQQVGANLRAECALVHELFTSLLHDFAAALQTDPPPVPEKAWKTTCKSHELRGSAMPAGARPAVLGRAWRVGAFAAAISETPGDLPEGAAERALRSYARRPPARLSAQIRATALGGAVMWATFHPDDTAQDPFTCLPESAEGIACALGLGYHRGGELVVFIYSTHLPLHRPTIADASSYSYYRPHHDPAAHHGYTRPLKPGVRPMPEVVHATVTGAALVLPYRIIA</sequence>
<gene>
    <name evidence="1" type="ORF">K7C98_31480</name>
</gene>